<proteinExistence type="predicted"/>
<name>A0A139X021_9CYAN</name>
<dbReference type="AlphaFoldDB" id="A0A139X021"/>
<dbReference type="Pfam" id="PF17914">
    <property type="entry name" value="HopA1"/>
    <property type="match status" value="1"/>
</dbReference>
<dbReference type="Proteomes" id="UP000076925">
    <property type="component" value="Unassembled WGS sequence"/>
</dbReference>
<dbReference type="EMBL" id="ANNX02000042">
    <property type="protein sequence ID" value="KYC38057.1"/>
    <property type="molecule type" value="Genomic_DNA"/>
</dbReference>
<organism evidence="1 2">
    <name type="scientific">Scytonema hofmannii PCC 7110</name>
    <dbReference type="NCBI Taxonomy" id="128403"/>
    <lineage>
        <taxon>Bacteria</taxon>
        <taxon>Bacillati</taxon>
        <taxon>Cyanobacteriota</taxon>
        <taxon>Cyanophyceae</taxon>
        <taxon>Nostocales</taxon>
        <taxon>Scytonemataceae</taxon>
        <taxon>Scytonema</taxon>
    </lineage>
</organism>
<evidence type="ECO:0000313" key="2">
    <source>
        <dbReference type="Proteomes" id="UP000076925"/>
    </source>
</evidence>
<dbReference type="STRING" id="128403.WA1_37520"/>
<dbReference type="RefSeq" id="WP_017749323.1">
    <property type="nucleotide sequence ID" value="NZ_KQ976354.1"/>
</dbReference>
<gene>
    <name evidence="1" type="ORF">WA1_37520</name>
</gene>
<comment type="caution">
    <text evidence="1">The sequence shown here is derived from an EMBL/GenBank/DDBJ whole genome shotgun (WGS) entry which is preliminary data.</text>
</comment>
<evidence type="ECO:0000313" key="1">
    <source>
        <dbReference type="EMBL" id="KYC38057.1"/>
    </source>
</evidence>
<dbReference type="OrthoDB" id="939976at2"/>
<dbReference type="InterPro" id="IPR040871">
    <property type="entry name" value="HopA1"/>
</dbReference>
<reference evidence="1 2" key="1">
    <citation type="journal article" date="2013" name="Genome Biol. Evol.">
        <title>Genomes of Stigonematalean cyanobacteria (subsection V) and the evolution of oxygenic photosynthesis from prokaryotes to plastids.</title>
        <authorList>
            <person name="Dagan T."/>
            <person name="Roettger M."/>
            <person name="Stucken K."/>
            <person name="Landan G."/>
            <person name="Koch R."/>
            <person name="Major P."/>
            <person name="Gould S.B."/>
            <person name="Goremykin V.V."/>
            <person name="Rippka R."/>
            <person name="Tandeau de Marsac N."/>
            <person name="Gugger M."/>
            <person name="Lockhart P.J."/>
            <person name="Allen J.F."/>
            <person name="Brune I."/>
            <person name="Maus I."/>
            <person name="Puhler A."/>
            <person name="Martin W.F."/>
        </authorList>
    </citation>
    <scope>NUCLEOTIDE SEQUENCE [LARGE SCALE GENOMIC DNA]</scope>
    <source>
        <strain evidence="1 2">PCC 7110</strain>
    </source>
</reference>
<keyword evidence="2" id="KW-1185">Reference proteome</keyword>
<sequence length="378" mass="42928">MQLLDSLQSQLPDTAPKPLLAVLEDIASKVQIMPNFCIHHPEYKQMELTAEAVDRFQQLPSELQSKYRSLQLQRFLYGTYYNGSLEKALAVDADSDNLALQQNLENNTYLGVDLAFYDRLHESNSGKGYFDPGWTVLKQENDGNLVVNKNGLTLYIDRDRHLKSEAQSATVGDLVAIKLPRNRVQSGFYMAVSNAGPNRHSHSDSSNIDRSGGIVRIYFNLSPEGAVAVMGDLTRRLNEIALPFTFKALYNPSIYRRYDSAVLYFEKSRYEVVRPILEAVYTEQRSQFQPQVPLFTKWLAPGLALAEEPDQKFAEIESFGMNRCLIVANALLEAWQQEDDSTEGRMNRILNHFLLLGIDVQRSYLNANSEDIYTPLDL</sequence>
<protein>
    <submittedName>
        <fullName evidence="1">Uncharacterized protein</fullName>
    </submittedName>
</protein>
<accession>A0A139X021</accession>